<dbReference type="EMBL" id="KZ678135">
    <property type="protein sequence ID" value="PSN67396.1"/>
    <property type="molecule type" value="Genomic_DNA"/>
</dbReference>
<keyword evidence="3" id="KW-1185">Reference proteome</keyword>
<reference evidence="2 3" key="1">
    <citation type="journal article" date="2018" name="Front. Microbiol.">
        <title>Genome-Wide Analysis of Corynespora cassiicola Leaf Fall Disease Putative Effectors.</title>
        <authorList>
            <person name="Lopez D."/>
            <person name="Ribeiro S."/>
            <person name="Label P."/>
            <person name="Fumanal B."/>
            <person name="Venisse J.S."/>
            <person name="Kohler A."/>
            <person name="de Oliveira R.R."/>
            <person name="Labutti K."/>
            <person name="Lipzen A."/>
            <person name="Lail K."/>
            <person name="Bauer D."/>
            <person name="Ohm R.A."/>
            <person name="Barry K.W."/>
            <person name="Spatafora J."/>
            <person name="Grigoriev I.V."/>
            <person name="Martin F.M."/>
            <person name="Pujade-Renaud V."/>
        </authorList>
    </citation>
    <scope>NUCLEOTIDE SEQUENCE [LARGE SCALE GENOMIC DNA]</scope>
    <source>
        <strain evidence="2 3">Philippines</strain>
    </source>
</reference>
<feature type="region of interest" description="Disordered" evidence="1">
    <location>
        <begin position="1"/>
        <end position="23"/>
    </location>
</feature>
<protein>
    <submittedName>
        <fullName evidence="2">Uncharacterized protein</fullName>
    </submittedName>
</protein>
<organism evidence="2 3">
    <name type="scientific">Corynespora cassiicola Philippines</name>
    <dbReference type="NCBI Taxonomy" id="1448308"/>
    <lineage>
        <taxon>Eukaryota</taxon>
        <taxon>Fungi</taxon>
        <taxon>Dikarya</taxon>
        <taxon>Ascomycota</taxon>
        <taxon>Pezizomycotina</taxon>
        <taxon>Dothideomycetes</taxon>
        <taxon>Pleosporomycetidae</taxon>
        <taxon>Pleosporales</taxon>
        <taxon>Corynesporascaceae</taxon>
        <taxon>Corynespora</taxon>
    </lineage>
</organism>
<evidence type="ECO:0000313" key="3">
    <source>
        <dbReference type="Proteomes" id="UP000240883"/>
    </source>
</evidence>
<sequence length="94" mass="10812">MMRANHRDSRPRRPYVEARPTSSALSSAVLYSLIRYVIAEKASLSLSGSVASCRVQTEYRRRKRRMLKRGKEQACDFAYQNSGESEIQKVLRSD</sequence>
<evidence type="ECO:0000256" key="1">
    <source>
        <dbReference type="SAM" id="MobiDB-lite"/>
    </source>
</evidence>
<dbReference type="Proteomes" id="UP000240883">
    <property type="component" value="Unassembled WGS sequence"/>
</dbReference>
<proteinExistence type="predicted"/>
<gene>
    <name evidence="2" type="ORF">BS50DRAFT_390830</name>
</gene>
<evidence type="ECO:0000313" key="2">
    <source>
        <dbReference type="EMBL" id="PSN67396.1"/>
    </source>
</evidence>
<dbReference type="AlphaFoldDB" id="A0A2T2NQ60"/>
<name>A0A2T2NQ60_CORCC</name>
<accession>A0A2T2NQ60</accession>